<evidence type="ECO:0008006" key="4">
    <source>
        <dbReference type="Google" id="ProtNLM"/>
    </source>
</evidence>
<reference evidence="2 3" key="1">
    <citation type="submission" date="2016-04" db="EMBL/GenBank/DDBJ databases">
        <title>Comparative Genomics and Epigenetics of Sporosarcina ureae.</title>
        <authorList>
            <person name="Oliver A.S."/>
            <person name="Cooper K.K."/>
        </authorList>
    </citation>
    <scope>NUCLEOTIDE SEQUENCE [LARGE SCALE GENOMIC DNA]</scope>
    <source>
        <strain evidence="2 3">S204</strain>
    </source>
</reference>
<feature type="transmembrane region" description="Helical" evidence="1">
    <location>
        <begin position="101"/>
        <end position="122"/>
    </location>
</feature>
<accession>A0ABN4YWM7</accession>
<feature type="transmembrane region" description="Helical" evidence="1">
    <location>
        <begin position="35"/>
        <end position="54"/>
    </location>
</feature>
<gene>
    <name evidence="2" type="ORF">SporoS204_14385</name>
</gene>
<proteinExistence type="predicted"/>
<keyword evidence="3" id="KW-1185">Reference proteome</keyword>
<organism evidence="2 3">
    <name type="scientific">Sporosarcina ureae</name>
    <dbReference type="NCBI Taxonomy" id="1571"/>
    <lineage>
        <taxon>Bacteria</taxon>
        <taxon>Bacillati</taxon>
        <taxon>Bacillota</taxon>
        <taxon>Bacilli</taxon>
        <taxon>Bacillales</taxon>
        <taxon>Caryophanaceae</taxon>
        <taxon>Sporosarcina</taxon>
    </lineage>
</organism>
<evidence type="ECO:0000313" key="3">
    <source>
        <dbReference type="Proteomes" id="UP000192486"/>
    </source>
</evidence>
<keyword evidence="1" id="KW-0812">Transmembrane</keyword>
<evidence type="ECO:0000313" key="2">
    <source>
        <dbReference type="EMBL" id="ARF15236.1"/>
    </source>
</evidence>
<keyword evidence="1" id="KW-0472">Membrane</keyword>
<dbReference type="InterPro" id="IPR024515">
    <property type="entry name" value="DUF3397"/>
</dbReference>
<dbReference type="RefSeq" id="WP_029052382.1">
    <property type="nucleotide sequence ID" value="NZ_CP015108.1"/>
</dbReference>
<dbReference type="Proteomes" id="UP000192486">
    <property type="component" value="Chromosome"/>
</dbReference>
<feature type="transmembrane region" description="Helical" evidence="1">
    <location>
        <begin position="6"/>
        <end position="23"/>
    </location>
</feature>
<name>A0ABN4YWM7_SPOUR</name>
<protein>
    <recommendedName>
        <fullName evidence="4">DUF3397 domain-containing protein</fullName>
    </recommendedName>
</protein>
<feature type="transmembrane region" description="Helical" evidence="1">
    <location>
        <begin position="60"/>
        <end position="80"/>
    </location>
</feature>
<dbReference type="Pfam" id="PF11877">
    <property type="entry name" value="DUF3397"/>
    <property type="match status" value="1"/>
</dbReference>
<evidence type="ECO:0000256" key="1">
    <source>
        <dbReference type="SAM" id="Phobius"/>
    </source>
</evidence>
<keyword evidence="1" id="KW-1133">Transmembrane helix</keyword>
<dbReference type="EMBL" id="CP015108">
    <property type="protein sequence ID" value="ARF15236.1"/>
    <property type="molecule type" value="Genomic_DNA"/>
</dbReference>
<sequence>MLTNILGALLLFPFIILVVLIIVAKKIGLPKKKRIGWAVDWTTPFMVLTVLILIRAIWDVWLPILLIGVVCLIAIGFAVIERSREKEFRSSWVLRRTWRAYFLLLTVAYFLLFIIGITVQIIRYLN</sequence>